<name>A0A3L8S5Z6_CHLGU</name>
<dbReference type="OrthoDB" id="6086428at2759"/>
<evidence type="ECO:0000259" key="12">
    <source>
        <dbReference type="PROSITE" id="PS50262"/>
    </source>
</evidence>
<evidence type="ECO:0000256" key="4">
    <source>
        <dbReference type="ARBA" id="ARBA00022989"/>
    </source>
</evidence>
<comment type="subcellular location">
    <subcellularLocation>
        <location evidence="1">Cell membrane</location>
        <topology evidence="1">Multi-pass membrane protein</topology>
    </subcellularLocation>
</comment>
<dbReference type="InterPro" id="IPR000276">
    <property type="entry name" value="GPCR_Rhodpsn"/>
</dbReference>
<feature type="transmembrane region" description="Helical" evidence="11">
    <location>
        <begin position="48"/>
        <end position="65"/>
    </location>
</feature>
<feature type="transmembrane region" description="Helical" evidence="11">
    <location>
        <begin position="322"/>
        <end position="344"/>
    </location>
</feature>
<dbReference type="PROSITE" id="PS00237">
    <property type="entry name" value="G_PROTEIN_RECEP_F1_1"/>
    <property type="match status" value="2"/>
</dbReference>
<dbReference type="PROSITE" id="PS50262">
    <property type="entry name" value="G_PROTEIN_RECEP_F1_2"/>
    <property type="match status" value="2"/>
</dbReference>
<comment type="similarity">
    <text evidence="10">Belongs to the G-protein coupled receptor 1 family.</text>
</comment>
<dbReference type="GO" id="GO:0035025">
    <property type="term" value="P:positive regulation of Rho protein signal transduction"/>
    <property type="evidence" value="ECO:0007669"/>
    <property type="project" value="TreeGrafter"/>
</dbReference>
<dbReference type="GO" id="GO:0004950">
    <property type="term" value="F:chemokine receptor activity"/>
    <property type="evidence" value="ECO:0007669"/>
    <property type="project" value="InterPro"/>
</dbReference>
<evidence type="ECO:0000256" key="11">
    <source>
        <dbReference type="SAM" id="Phobius"/>
    </source>
</evidence>
<comment type="caution">
    <text evidence="13">The sequence shown here is derived from an EMBL/GenBank/DDBJ whole genome shotgun (WGS) entry which is preliminary data.</text>
</comment>
<evidence type="ECO:0000256" key="10">
    <source>
        <dbReference type="RuleBase" id="RU000688"/>
    </source>
</evidence>
<dbReference type="STRING" id="44316.ENSEGOP00005019995"/>
<dbReference type="Pfam" id="PF00001">
    <property type="entry name" value="7tm_1"/>
    <property type="match status" value="2"/>
</dbReference>
<dbReference type="AlphaFoldDB" id="A0A3L8S5Z6"/>
<evidence type="ECO:0000256" key="7">
    <source>
        <dbReference type="ARBA" id="ARBA00023170"/>
    </source>
</evidence>
<keyword evidence="3 10" id="KW-0812">Transmembrane</keyword>
<dbReference type="InterPro" id="IPR044734">
    <property type="entry name" value="GPR35_7tmA"/>
</dbReference>
<feature type="transmembrane region" description="Helical" evidence="11">
    <location>
        <begin position="12"/>
        <end position="33"/>
    </location>
</feature>
<dbReference type="SUPFAM" id="SSF81321">
    <property type="entry name" value="Family A G protein-coupled receptor-like"/>
    <property type="match status" value="2"/>
</dbReference>
<reference evidence="13 14" key="1">
    <citation type="journal article" date="2018" name="Proc. R. Soc. B">
        <title>A non-coding region near Follistatin controls head colour polymorphism in the Gouldian finch.</title>
        <authorList>
            <person name="Toomey M.B."/>
            <person name="Marques C.I."/>
            <person name="Andrade P."/>
            <person name="Araujo P.M."/>
            <person name="Sabatino S."/>
            <person name="Gazda M.A."/>
            <person name="Afonso S."/>
            <person name="Lopes R.J."/>
            <person name="Corbo J.C."/>
            <person name="Carneiro M."/>
        </authorList>
    </citation>
    <scope>NUCLEOTIDE SEQUENCE [LARGE SCALE GENOMIC DNA]</scope>
    <source>
        <strain evidence="13">Red01</strain>
        <tissue evidence="13">Muscle</tissue>
    </source>
</reference>
<dbReference type="EMBL" id="QUSF01000055">
    <property type="protein sequence ID" value="RLV97569.1"/>
    <property type="molecule type" value="Genomic_DNA"/>
</dbReference>
<feature type="transmembrane region" description="Helical" evidence="11">
    <location>
        <begin position="408"/>
        <end position="430"/>
    </location>
</feature>
<dbReference type="CDD" id="cd15164">
    <property type="entry name" value="7tmA_GPR35-like"/>
    <property type="match status" value="1"/>
</dbReference>
<organism evidence="13 14">
    <name type="scientific">Chloebia gouldiae</name>
    <name type="common">Gouldian finch</name>
    <name type="synonym">Erythrura gouldiae</name>
    <dbReference type="NCBI Taxonomy" id="44316"/>
    <lineage>
        <taxon>Eukaryota</taxon>
        <taxon>Metazoa</taxon>
        <taxon>Chordata</taxon>
        <taxon>Craniata</taxon>
        <taxon>Vertebrata</taxon>
        <taxon>Euteleostomi</taxon>
        <taxon>Archelosauria</taxon>
        <taxon>Archosauria</taxon>
        <taxon>Dinosauria</taxon>
        <taxon>Saurischia</taxon>
        <taxon>Theropoda</taxon>
        <taxon>Coelurosauria</taxon>
        <taxon>Aves</taxon>
        <taxon>Neognathae</taxon>
        <taxon>Neoaves</taxon>
        <taxon>Telluraves</taxon>
        <taxon>Australaves</taxon>
        <taxon>Passeriformes</taxon>
        <taxon>Passeroidea</taxon>
        <taxon>Passeridae</taxon>
        <taxon>Chloebia</taxon>
    </lineage>
</organism>
<feature type="transmembrane region" description="Helical" evidence="11">
    <location>
        <begin position="86"/>
        <end position="106"/>
    </location>
</feature>
<keyword evidence="7 10" id="KW-0675">Receptor</keyword>
<protein>
    <recommendedName>
        <fullName evidence="12">G-protein coupled receptors family 1 profile domain-containing protein</fullName>
    </recommendedName>
</protein>
<feature type="transmembrane region" description="Helical" evidence="11">
    <location>
        <begin position="168"/>
        <end position="188"/>
    </location>
</feature>
<keyword evidence="2" id="KW-1003">Cell membrane</keyword>
<keyword evidence="5 10" id="KW-0297">G-protein coupled receptor</keyword>
<evidence type="ECO:0000256" key="1">
    <source>
        <dbReference type="ARBA" id="ARBA00004651"/>
    </source>
</evidence>
<evidence type="ECO:0000313" key="13">
    <source>
        <dbReference type="EMBL" id="RLV97569.1"/>
    </source>
</evidence>
<dbReference type="PANTHER" id="PTHR24232:SF97">
    <property type="entry name" value="G-PROTEIN COUPLED RECEPTORS FAMILY 1 PROFILE DOMAIN-CONTAINING PROTEIN"/>
    <property type="match status" value="1"/>
</dbReference>
<keyword evidence="8" id="KW-0325">Glycoprotein</keyword>
<feature type="transmembrane region" description="Helical" evidence="11">
    <location>
        <begin position="255"/>
        <end position="276"/>
    </location>
</feature>
<feature type="transmembrane region" description="Helical" evidence="11">
    <location>
        <begin position="365"/>
        <end position="383"/>
    </location>
</feature>
<evidence type="ECO:0000256" key="5">
    <source>
        <dbReference type="ARBA" id="ARBA00023040"/>
    </source>
</evidence>
<evidence type="ECO:0000256" key="8">
    <source>
        <dbReference type="ARBA" id="ARBA00023180"/>
    </source>
</evidence>
<gene>
    <name evidence="13" type="ORF">DV515_00011640</name>
</gene>
<dbReference type="GO" id="GO:0005886">
    <property type="term" value="C:plasma membrane"/>
    <property type="evidence" value="ECO:0007669"/>
    <property type="project" value="UniProtKB-SubCell"/>
</dbReference>
<keyword evidence="4 11" id="KW-1133">Transmembrane helix</keyword>
<feature type="transmembrane region" description="Helical" evidence="11">
    <location>
        <begin position="288"/>
        <end position="310"/>
    </location>
</feature>
<evidence type="ECO:0000313" key="14">
    <source>
        <dbReference type="Proteomes" id="UP000276834"/>
    </source>
</evidence>
<evidence type="ECO:0000256" key="6">
    <source>
        <dbReference type="ARBA" id="ARBA00023136"/>
    </source>
</evidence>
<feature type="domain" description="G-protein coupled receptors family 1 profile" evidence="12">
    <location>
        <begin position="1"/>
        <end position="231"/>
    </location>
</feature>
<keyword evidence="9 10" id="KW-0807">Transducer</keyword>
<evidence type="ECO:0000256" key="2">
    <source>
        <dbReference type="ARBA" id="ARBA00022475"/>
    </source>
</evidence>
<dbReference type="InterPro" id="IPR017452">
    <property type="entry name" value="GPCR_Rhodpsn_7TM"/>
</dbReference>
<feature type="transmembrane region" description="Helical" evidence="11">
    <location>
        <begin position="450"/>
        <end position="470"/>
    </location>
</feature>
<feature type="transmembrane region" description="Helical" evidence="11">
    <location>
        <begin position="126"/>
        <end position="148"/>
    </location>
</feature>
<proteinExistence type="inferred from homology"/>
<keyword evidence="6 11" id="KW-0472">Membrane</keyword>
<evidence type="ECO:0000256" key="9">
    <source>
        <dbReference type="ARBA" id="ARBA00023224"/>
    </source>
</evidence>
<feature type="domain" description="G-protein coupled receptors family 1 profile" evidence="12">
    <location>
        <begin position="268"/>
        <end position="512"/>
    </location>
</feature>
<keyword evidence="14" id="KW-1185">Reference proteome</keyword>
<dbReference type="Gene3D" id="1.20.1070.10">
    <property type="entry name" value="Rhodopsin 7-helix transmembrane proteins"/>
    <property type="match status" value="2"/>
</dbReference>
<accession>A0A3L8S5Z6</accession>
<dbReference type="Proteomes" id="UP000276834">
    <property type="component" value="Unassembled WGS sequence"/>
</dbReference>
<evidence type="ECO:0000256" key="3">
    <source>
        <dbReference type="ARBA" id="ARBA00022692"/>
    </source>
</evidence>
<dbReference type="PANTHER" id="PTHR24232">
    <property type="entry name" value="G-PROTEIN COUPLED RECEPTOR"/>
    <property type="match status" value="1"/>
</dbReference>
<dbReference type="FunFam" id="1.20.1070.10:FF:000142">
    <property type="entry name" value="G protein-coupled receptor 55"/>
    <property type="match status" value="1"/>
</dbReference>
<sequence>MKKWTETRVYVMNLVFADFSVICTLPSMVYLLWNKSARGELCQFTETMYFINMLVSIYIISFISIDRYIAIKHPLKAKTFRSPSKAALLCGLLWVLVIVSATIQLWHKHAALCFQTYIPMPAALSLLAIFFVFTIPLAILTFCSTEVIRNLKKHLNTNSPEKKSIQKAVHIIYANLIVFLICFMPAYLGLLARFVLESVGSICFLLCVMKNFSSVMRCIATSNCCLDSVCYYFRQPNMENCTGRVAYGSIVVLQLVVYIPVLFLGIPLNAIAFWVFCCKIKRWTETKVYMINLIVADTSLLFTLPFLLYFTKYKHPIDQLCLAIQNIYFTNMPMSIFIITLIAIDRYIAIKFPLKAKMLRSPLKSASICAFLWIAMIIYSSLYRALHSSNREGCCFRKQSLLPRYSSLFYTICGYFIPLGIVIFCSVQVIRCLKKKIATSPHESKLFQKAVQIVSVNLCVFAICFSPFHISLLLRFAVEIAGAHSLIPEVVTYIKVSACLANCNCCLDAFCYYFAAKEFPEFSSMFPKCIFMRSKMNQGEESQPPTDQVIL</sequence>
<dbReference type="GO" id="GO:0007200">
    <property type="term" value="P:phospholipase C-activating G protein-coupled receptor signaling pathway"/>
    <property type="evidence" value="ECO:0007669"/>
    <property type="project" value="TreeGrafter"/>
</dbReference>
<dbReference type="PRINTS" id="PR00237">
    <property type="entry name" value="GPCRRHODOPSN"/>
</dbReference>